<keyword evidence="2" id="KW-1185">Reference proteome</keyword>
<reference evidence="2" key="1">
    <citation type="submission" date="2016-10" db="EMBL/GenBank/DDBJ databases">
        <authorList>
            <person name="Varghese N."/>
            <person name="Submissions S."/>
        </authorList>
    </citation>
    <scope>NUCLEOTIDE SEQUENCE [LARGE SCALE GENOMIC DNA]</scope>
    <source>
        <strain evidence="2">S6-262</strain>
    </source>
</reference>
<accession>A0A1H8DTQ5</accession>
<organism evidence="1 2">
    <name type="scientific">Sphingomonas gellani</name>
    <dbReference type="NCBI Taxonomy" id="1166340"/>
    <lineage>
        <taxon>Bacteria</taxon>
        <taxon>Pseudomonadati</taxon>
        <taxon>Pseudomonadota</taxon>
        <taxon>Alphaproteobacteria</taxon>
        <taxon>Sphingomonadales</taxon>
        <taxon>Sphingomonadaceae</taxon>
        <taxon>Sphingomonas</taxon>
    </lineage>
</organism>
<gene>
    <name evidence="1" type="ORF">SAMN05192583_2053</name>
</gene>
<evidence type="ECO:0000313" key="1">
    <source>
        <dbReference type="EMBL" id="SEN10600.1"/>
    </source>
</evidence>
<dbReference type="EMBL" id="FOCF01000004">
    <property type="protein sequence ID" value="SEN10600.1"/>
    <property type="molecule type" value="Genomic_DNA"/>
</dbReference>
<sequence>MILDHVRRELSQPLPAQVREAAARLGKESGAEAVLFYGSVLRSGQLDDVLDFYVLTRRNDGSVVRRAASRAVWPDVGWRELAVHGRTIRAKVATMTLATFRRAASGRTLDTTIWARFAQPCALAWSASPAAADMAVDAVAEAIRTAARFAAALGPTRGTPIDFWRALFAETYRSELRVERHGRGDQIVDHAADRYAALLPMAWRADGLPFREAEGQVSPQLPPGQSRRLKAAWARRRRAGKAINIARLLKAAFTFDGATRYALYKIERHTGVAIEATPWRERHPVLAAPGVLWRVFRARARADGGS</sequence>
<dbReference type="Proteomes" id="UP000199206">
    <property type="component" value="Unassembled WGS sequence"/>
</dbReference>
<dbReference type="AlphaFoldDB" id="A0A1H8DTQ5"/>
<dbReference type="RefSeq" id="WP_093665585.1">
    <property type="nucleotide sequence ID" value="NZ_FOCF01000004.1"/>
</dbReference>
<proteinExistence type="predicted"/>
<dbReference type="STRING" id="1166340.SAMN05192583_2053"/>
<name>A0A1H8DTQ5_9SPHN</name>
<evidence type="ECO:0000313" key="2">
    <source>
        <dbReference type="Proteomes" id="UP000199206"/>
    </source>
</evidence>
<dbReference type="OrthoDB" id="7340718at2"/>
<protein>
    <submittedName>
        <fullName evidence="1">Uncharacterized protein</fullName>
    </submittedName>
</protein>